<evidence type="ECO:0000313" key="7">
    <source>
        <dbReference type="EMBL" id="SUG54856.1"/>
    </source>
</evidence>
<dbReference type="PRINTS" id="PR01341">
    <property type="entry name" value="SALSPVBPROT"/>
</dbReference>
<evidence type="ECO:0000256" key="4">
    <source>
        <dbReference type="SAM" id="MobiDB-lite"/>
    </source>
</evidence>
<organism evidence="7 8">
    <name type="scientific">Salmonella diarizonae</name>
    <dbReference type="NCBI Taxonomy" id="59204"/>
    <lineage>
        <taxon>Bacteria</taxon>
        <taxon>Pseudomonadati</taxon>
        <taxon>Pseudomonadota</taxon>
        <taxon>Gammaproteobacteria</taxon>
        <taxon>Enterobacterales</taxon>
        <taxon>Enterobacteriaceae</taxon>
        <taxon>Salmonella</taxon>
    </lineage>
</organism>
<evidence type="ECO:0000256" key="2">
    <source>
        <dbReference type="ARBA" id="ARBA00022525"/>
    </source>
</evidence>
<dbReference type="InterPro" id="IPR003284">
    <property type="entry name" value="Sal_SpvB"/>
</dbReference>
<dbReference type="GO" id="GO:0005737">
    <property type="term" value="C:cytoplasm"/>
    <property type="evidence" value="ECO:0007669"/>
    <property type="project" value="InterPro"/>
</dbReference>
<feature type="region of interest" description="Disordered" evidence="4">
    <location>
        <begin position="1"/>
        <end position="27"/>
    </location>
</feature>
<keyword evidence="7" id="KW-0808">Transferase</keyword>
<dbReference type="InterPro" id="IPR028994">
    <property type="entry name" value="Integrin_alpha_N"/>
</dbReference>
<evidence type="ECO:0000259" key="5">
    <source>
        <dbReference type="Pfam" id="PF12255"/>
    </source>
</evidence>
<keyword evidence="7" id="KW-0328">Glycosyltransferase</keyword>
<dbReference type="Pfam" id="PF03534">
    <property type="entry name" value="SpvB"/>
    <property type="match status" value="1"/>
</dbReference>
<feature type="compositionally biased region" description="Polar residues" evidence="4">
    <location>
        <begin position="1"/>
        <end position="13"/>
    </location>
</feature>
<dbReference type="SUPFAM" id="SSF69318">
    <property type="entry name" value="Integrin alpha N-terminal domain"/>
    <property type="match status" value="1"/>
</dbReference>
<dbReference type="EMBL" id="UGXH01000003">
    <property type="protein sequence ID" value="SUG54856.1"/>
    <property type="molecule type" value="Genomic_DNA"/>
</dbReference>
<dbReference type="InterPro" id="IPR022044">
    <property type="entry name" value="TcdB_toxin_mid/C"/>
</dbReference>
<dbReference type="EC" id="2.4.2.31" evidence="7"/>
<dbReference type="Pfam" id="PF12256">
    <property type="entry name" value="TcdB_toxin_midN"/>
    <property type="match status" value="1"/>
</dbReference>
<name>A0A379TXD6_SALDZ</name>
<evidence type="ECO:0000259" key="6">
    <source>
        <dbReference type="Pfam" id="PF12256"/>
    </source>
</evidence>
<protein>
    <submittedName>
        <fullName evidence="7">65 kDa virulence protein</fullName>
        <ecNumber evidence="7">2.4.2.31</ecNumber>
    </submittedName>
</protein>
<keyword evidence="2" id="KW-0964">Secreted</keyword>
<dbReference type="InterPro" id="IPR022045">
    <property type="entry name" value="TcdB_toxin_mid/N"/>
</dbReference>
<feature type="domain" description="Insecticide toxin TcdB middle/N-terminal" evidence="6">
    <location>
        <begin position="654"/>
        <end position="793"/>
    </location>
</feature>
<evidence type="ECO:0000256" key="1">
    <source>
        <dbReference type="ARBA" id="ARBA00004613"/>
    </source>
</evidence>
<dbReference type="GO" id="GO:0106274">
    <property type="term" value="F:NAD+-protein-arginine ADP-ribosyltransferase activity"/>
    <property type="evidence" value="ECO:0007669"/>
    <property type="project" value="UniProtKB-EC"/>
</dbReference>
<gene>
    <name evidence="7" type="primary">spvB</name>
    <name evidence="7" type="ORF">NCTC10060_01968</name>
</gene>
<reference evidence="7 8" key="1">
    <citation type="submission" date="2018-06" db="EMBL/GenBank/DDBJ databases">
        <authorList>
            <consortium name="Pathogen Informatics"/>
            <person name="Doyle S."/>
        </authorList>
    </citation>
    <scope>NUCLEOTIDE SEQUENCE [LARGE SCALE GENOMIC DNA]</scope>
    <source>
        <strain evidence="7 8">NCTC10060</strain>
    </source>
</reference>
<sequence>MLNENASSSTASLMVTPPSLPKGGGTLSGMGEALGQAGPDGMASMTLPLPVSAGRGFTPSLSLTYSSSAGNSIFGIGWACATLRISRRTSHGVPQYNDNDEFLGPDGEVLVKTISTSKTPNPTTCQQYGSTKLSQTWTVTRYQPRTEGAFHRLERWQGKAPEDDFWLLHESAGNVHMLGKTASARISDPHNTAHIAEWLVEESVNPVGDHIYYCWQAENDSNINQVDKNNQRDCSTQRYLANVQYGCQTPAADLYLWKSDKPDAKWLFTLIFDYGERSLDPGSAPAFSTTTSWPARQDAFSRYEYGFEIRTHRLCHQVLMFHHFPDELKQDNALVSRLLLEYNETPVLSQLTSAQTLAYDADSSVLSCPPLELCYSQPDISDTQWQEMSSLAGLDSPPYQLVDLYGEGVPGILWLNGKDWRYRAPCRGKTGTDEVVYADWVNLPQIPALQNTAARLIDIDGNGQLDWVVATPGMAGFFTQQSDKSWSRFTPFSALPEEFFHPQAQFTELMGSGLIDLAMIGPKSVRLYANEGSAFSAGLNINQDENIELPGPGRDARELVLFTDILGSGQSHLCRIRYNSVTCWPNLGGGRFGSPVQLSLPSPLDSEEQFNPENLLLADTDGSGAPDLIYVQHNQVTVWLNQGGNGFVCGSSIAFPDGVVYDRLCQLTVADIQGNGMAELVLTVPWPTPAHWHFAFCAQKPWLLAGTNNNIGANTTLFYRSSAQEWLDEKQQNPQATPVLPFAMHLLVKTTTEDEVTGNQLSQSIRYRKGVYDGKEREFRGFGYVETEDTNDDALPVGDDTPVAATLLTKSWFHCGREEDENTLFGTPWRGDTEEIALNATLLTTWQSGEDQVLNNADEATRWWMFRALNGTELRSETYGLDNSSVATSPYTTTQQRMQVRLVQDGAMPVVLPVALEQITHHYERLVGDPQVSQQVTLQADDYGCVTRQVSVAYPRRAYHALQPYPANLPDDAWENTYDDQQQKLRLVESLASFIHLENSQTWRLGLPSQQRVNQLQFDSVPAGGISYETLRADNGLLSAGQTRYLAQQNEIIYTSTPPDLPALVHYQRTAVLDETALKAYDGITIPAEYSFDKLGYVKTPALFSFTTEADLWAVEHSFTLYNDASQFSTVASQQSTGLVGAITCQYDSYYLVPISQQDVLGNTVKMEYDYRFLSPWRITDINNNYQECQLDALGRLLATSVYGTENGGQAVGFAKIADYPVSSSLTVEQAIAMATTAGYLQQLAAINVTDMFSWMGCVSADQANSVTADGWSTLLQNRFITFTGHIRSSGHLWARKNPQHPLANLLAEATRNPIHSVTLTADNYPATLDPDDSTTPLQQTRISLSYSDGFGRALQQCVLFPDGKAWHRESDGEISTTEIDASPRWAVSGRTEYDNKGQPVRNYQPFFLDDWHYVVDTAMRTNGYSDTHYYDATGRNIRTVTAKGYLRRNTYYAWFTVAEDENDTVGLENIPV</sequence>
<dbReference type="RefSeq" id="WP_275557385.1">
    <property type="nucleotide sequence ID" value="NZ_DACWWF010000009.1"/>
</dbReference>
<dbReference type="Proteomes" id="UP000254633">
    <property type="component" value="Unassembled WGS sequence"/>
</dbReference>
<dbReference type="GO" id="GO:0005576">
    <property type="term" value="C:extracellular region"/>
    <property type="evidence" value="ECO:0007669"/>
    <property type="project" value="UniProtKB-SubCell"/>
</dbReference>
<evidence type="ECO:0000256" key="3">
    <source>
        <dbReference type="ARBA" id="ARBA00023026"/>
    </source>
</evidence>
<keyword evidence="3" id="KW-0843">Virulence</keyword>
<dbReference type="Pfam" id="PF12255">
    <property type="entry name" value="TcdB_toxin_midC"/>
    <property type="match status" value="1"/>
</dbReference>
<evidence type="ECO:0000313" key="8">
    <source>
        <dbReference type="Proteomes" id="UP000254633"/>
    </source>
</evidence>
<proteinExistence type="predicted"/>
<comment type="subcellular location">
    <subcellularLocation>
        <location evidence="1">Secreted</location>
    </subcellularLocation>
</comment>
<feature type="domain" description="Insecticide toxin TcdB middle/C-terminal" evidence="5">
    <location>
        <begin position="864"/>
        <end position="1007"/>
    </location>
</feature>
<accession>A0A379TXD6</accession>